<feature type="compositionally biased region" description="Low complexity" evidence="1">
    <location>
        <begin position="22"/>
        <end position="32"/>
    </location>
</feature>
<feature type="compositionally biased region" description="Polar residues" evidence="1">
    <location>
        <begin position="1"/>
        <end position="11"/>
    </location>
</feature>
<dbReference type="STRING" id="106004.A0A1Y2EWJ9"/>
<organism evidence="2 3">
    <name type="scientific">Leucosporidium creatinivorum</name>
    <dbReference type="NCBI Taxonomy" id="106004"/>
    <lineage>
        <taxon>Eukaryota</taxon>
        <taxon>Fungi</taxon>
        <taxon>Dikarya</taxon>
        <taxon>Basidiomycota</taxon>
        <taxon>Pucciniomycotina</taxon>
        <taxon>Microbotryomycetes</taxon>
        <taxon>Leucosporidiales</taxon>
        <taxon>Leucosporidium</taxon>
    </lineage>
</organism>
<feature type="region of interest" description="Disordered" evidence="1">
    <location>
        <begin position="454"/>
        <end position="490"/>
    </location>
</feature>
<feature type="region of interest" description="Disordered" evidence="1">
    <location>
        <begin position="555"/>
        <end position="645"/>
    </location>
</feature>
<dbReference type="Gene3D" id="1.10.472.10">
    <property type="entry name" value="Cyclin-like"/>
    <property type="match status" value="1"/>
</dbReference>
<feature type="region of interest" description="Disordered" evidence="1">
    <location>
        <begin position="507"/>
        <end position="534"/>
    </location>
</feature>
<feature type="compositionally biased region" description="Polar residues" evidence="1">
    <location>
        <begin position="367"/>
        <end position="383"/>
    </location>
</feature>
<dbReference type="Pfam" id="PF08613">
    <property type="entry name" value="Cyclin"/>
    <property type="match status" value="1"/>
</dbReference>
<feature type="compositionally biased region" description="Basic and acidic residues" evidence="1">
    <location>
        <begin position="512"/>
        <end position="522"/>
    </location>
</feature>
<dbReference type="CDD" id="cd20557">
    <property type="entry name" value="CYCLIN_ScPCL1-like"/>
    <property type="match status" value="1"/>
</dbReference>
<comment type="caution">
    <text evidence="2">The sequence shown here is derived from an EMBL/GenBank/DDBJ whole genome shotgun (WGS) entry which is preliminary data.</text>
</comment>
<dbReference type="InParanoid" id="A0A1Y2EWJ9"/>
<feature type="region of interest" description="Disordered" evidence="1">
    <location>
        <begin position="287"/>
        <end position="334"/>
    </location>
</feature>
<evidence type="ECO:0000313" key="2">
    <source>
        <dbReference type="EMBL" id="ORY75938.1"/>
    </source>
</evidence>
<proteinExistence type="predicted"/>
<dbReference type="PANTHER" id="PTHR15615">
    <property type="match status" value="1"/>
</dbReference>
<dbReference type="GO" id="GO:0000307">
    <property type="term" value="C:cyclin-dependent protein kinase holoenzyme complex"/>
    <property type="evidence" value="ECO:0007669"/>
    <property type="project" value="TreeGrafter"/>
</dbReference>
<dbReference type="Proteomes" id="UP000193467">
    <property type="component" value="Unassembled WGS sequence"/>
</dbReference>
<feature type="compositionally biased region" description="Basic residues" evidence="1">
    <location>
        <begin position="384"/>
        <end position="396"/>
    </location>
</feature>
<feature type="compositionally biased region" description="Basic and acidic residues" evidence="1">
    <location>
        <begin position="12"/>
        <end position="21"/>
    </location>
</feature>
<evidence type="ECO:0000256" key="1">
    <source>
        <dbReference type="SAM" id="MobiDB-lite"/>
    </source>
</evidence>
<protein>
    <recommendedName>
        <fullName evidence="4">Cyclin-domain-containing protein</fullName>
    </recommendedName>
</protein>
<feature type="compositionally biased region" description="Pro residues" evidence="1">
    <location>
        <begin position="471"/>
        <end position="484"/>
    </location>
</feature>
<feature type="region of interest" description="Disordered" evidence="1">
    <location>
        <begin position="1"/>
        <end position="84"/>
    </location>
</feature>
<dbReference type="GO" id="GO:0016538">
    <property type="term" value="F:cyclin-dependent protein serine/threonine kinase regulator activity"/>
    <property type="evidence" value="ECO:0007669"/>
    <property type="project" value="TreeGrafter"/>
</dbReference>
<dbReference type="PANTHER" id="PTHR15615:SF27">
    <property type="entry name" value="PHO85 CYCLIN CLG1"/>
    <property type="match status" value="1"/>
</dbReference>
<sequence>MAPQQQQVSPSDSEHSFDWHRSSFSSSRSSFSTQASALSPPPPPVVKMDSAGFLATPTTPSAFPQPPRNVPLQPIAPGAVPPSPPQLQPISTLAAFAGELFVWLWFAPPSSALQGSTAAVKASKQQLQPSERFLRFTHDLLSTTQVSHSVVILALLFISRLKSKNDINGSPGSEFRSSVTALMMANKVLDDNTYTAKTWADVSALELKPLVAGEAEFLRGLDWNLHVTERDFASWLKLLEGLVAARNSQVGKSSRKVGTKQGRTVAAGNGGTELLGLGLGVGLSFGGSVTPSGRSTKRPREEDGAQEDRRRSSAGNTLPGGCNTTNNTPQTRFATFSFPSTFSSAPHAAPSSAPLHAAPFQFGSSTSTPLAVSPLSSRHVATTSRRRPSHARHGHSHSIPPPITTSEALRPKRRADEAFGDAQAPAAASALEAPAPKRLQAAWLSRSFSAGASPAPQRSIYIHPGHSFPSHPQPLPRAPQPYQPSPTNERFTLPPLSAGFAPEMGRQLSSGRRREGGARETLADAFSPRYDPRQGMRAENLGFYSLGAKHQYQHQQPSFGLPLPTPRPSSSSGTGYIPVHPSHLSNTTSPALSPLAQYHNSAGAPFQSQAHSPTDTFSFTPKMAAYPPQQQQQQPFRRSSAPQSLPLPLQRAPVQYSQYSNAGLPGVYWQAGAEPGWHPSFGRAHTQASSP</sequence>
<feature type="compositionally biased region" description="Polar residues" evidence="1">
    <location>
        <begin position="606"/>
        <end position="619"/>
    </location>
</feature>
<keyword evidence="3" id="KW-1185">Reference proteome</keyword>
<feature type="compositionally biased region" description="Basic and acidic residues" evidence="1">
    <location>
        <begin position="298"/>
        <end position="311"/>
    </location>
</feature>
<dbReference type="InterPro" id="IPR013922">
    <property type="entry name" value="Cyclin_PHO80-like"/>
</dbReference>
<evidence type="ECO:0000313" key="3">
    <source>
        <dbReference type="Proteomes" id="UP000193467"/>
    </source>
</evidence>
<evidence type="ECO:0008006" key="4">
    <source>
        <dbReference type="Google" id="ProtNLM"/>
    </source>
</evidence>
<dbReference type="SUPFAM" id="SSF47954">
    <property type="entry name" value="Cyclin-like"/>
    <property type="match status" value="1"/>
</dbReference>
<gene>
    <name evidence="2" type="ORF">BCR35DRAFT_353463</name>
</gene>
<dbReference type="AlphaFoldDB" id="A0A1Y2EWJ9"/>
<dbReference type="OrthoDB" id="244495at2759"/>
<accession>A0A1Y2EWJ9</accession>
<dbReference type="GO" id="GO:0005634">
    <property type="term" value="C:nucleus"/>
    <property type="evidence" value="ECO:0007669"/>
    <property type="project" value="TreeGrafter"/>
</dbReference>
<dbReference type="EMBL" id="MCGR01000036">
    <property type="protein sequence ID" value="ORY75938.1"/>
    <property type="molecule type" value="Genomic_DNA"/>
</dbReference>
<dbReference type="GO" id="GO:0019901">
    <property type="term" value="F:protein kinase binding"/>
    <property type="evidence" value="ECO:0007669"/>
    <property type="project" value="InterPro"/>
</dbReference>
<name>A0A1Y2EWJ9_9BASI</name>
<reference evidence="2 3" key="1">
    <citation type="submission" date="2016-07" db="EMBL/GenBank/DDBJ databases">
        <title>Pervasive Adenine N6-methylation of Active Genes in Fungi.</title>
        <authorList>
            <consortium name="DOE Joint Genome Institute"/>
            <person name="Mondo S.J."/>
            <person name="Dannebaum R.O."/>
            <person name="Kuo R.C."/>
            <person name="Labutti K."/>
            <person name="Haridas S."/>
            <person name="Kuo A."/>
            <person name="Salamov A."/>
            <person name="Ahrendt S.R."/>
            <person name="Lipzen A."/>
            <person name="Sullivan W."/>
            <person name="Andreopoulos W.B."/>
            <person name="Clum A."/>
            <person name="Lindquist E."/>
            <person name="Daum C."/>
            <person name="Ramamoorthy G.K."/>
            <person name="Gryganskyi A."/>
            <person name="Culley D."/>
            <person name="Magnuson J.K."/>
            <person name="James T.Y."/>
            <person name="O'Malley M.A."/>
            <person name="Stajich J.E."/>
            <person name="Spatafora J.W."/>
            <person name="Visel A."/>
            <person name="Grigoriev I.V."/>
        </authorList>
    </citation>
    <scope>NUCLEOTIDE SEQUENCE [LARGE SCALE GENOMIC DNA]</scope>
    <source>
        <strain evidence="2 3">62-1032</strain>
    </source>
</reference>
<feature type="compositionally biased region" description="Polar residues" evidence="1">
    <location>
        <begin position="322"/>
        <end position="332"/>
    </location>
</feature>
<feature type="region of interest" description="Disordered" evidence="1">
    <location>
        <begin position="367"/>
        <end position="408"/>
    </location>
</feature>
<dbReference type="InterPro" id="IPR036915">
    <property type="entry name" value="Cyclin-like_sf"/>
</dbReference>